<dbReference type="PANTHER" id="PTHR24201:SF17">
    <property type="entry name" value="ANKYRIN REPEAT DOMAIN-CONTAINING PROTEIN 10-LIKE ISOFORM X1"/>
    <property type="match status" value="1"/>
</dbReference>
<evidence type="ECO:0000256" key="1">
    <source>
        <dbReference type="ARBA" id="ARBA00022737"/>
    </source>
</evidence>
<dbReference type="InterPro" id="IPR002110">
    <property type="entry name" value="Ankyrin_rpt"/>
</dbReference>
<keyword evidence="2 3" id="KW-0040">ANK repeat</keyword>
<organism evidence="5 6">
    <name type="scientific">Sinanodonta woodiana</name>
    <name type="common">Chinese pond mussel</name>
    <name type="synonym">Anodonta woodiana</name>
    <dbReference type="NCBI Taxonomy" id="1069815"/>
    <lineage>
        <taxon>Eukaryota</taxon>
        <taxon>Metazoa</taxon>
        <taxon>Spiralia</taxon>
        <taxon>Lophotrochozoa</taxon>
        <taxon>Mollusca</taxon>
        <taxon>Bivalvia</taxon>
        <taxon>Autobranchia</taxon>
        <taxon>Heteroconchia</taxon>
        <taxon>Palaeoheterodonta</taxon>
        <taxon>Unionida</taxon>
        <taxon>Unionoidea</taxon>
        <taxon>Unionidae</taxon>
        <taxon>Unioninae</taxon>
        <taxon>Sinanodonta</taxon>
    </lineage>
</organism>
<comment type="caution">
    <text evidence="5">The sequence shown here is derived from an EMBL/GenBank/DDBJ whole genome shotgun (WGS) entry which is preliminary data.</text>
</comment>
<evidence type="ECO:0000313" key="5">
    <source>
        <dbReference type="EMBL" id="KAL3880370.1"/>
    </source>
</evidence>
<dbReference type="Proteomes" id="UP001634394">
    <property type="component" value="Unassembled WGS sequence"/>
</dbReference>
<feature type="repeat" description="ANK" evidence="3">
    <location>
        <begin position="176"/>
        <end position="208"/>
    </location>
</feature>
<gene>
    <name evidence="5" type="ORF">ACJMK2_032614</name>
</gene>
<keyword evidence="1" id="KW-0677">Repeat</keyword>
<protein>
    <recommendedName>
        <fullName evidence="7">Ankyrin repeat domain-containing protein 10</fullName>
    </recommendedName>
</protein>
<accession>A0ABD3X2G2</accession>
<dbReference type="InterPro" id="IPR050776">
    <property type="entry name" value="Ank_Repeat/CDKN_Inhibitor"/>
</dbReference>
<dbReference type="AlphaFoldDB" id="A0ABD3X2G2"/>
<dbReference type="PROSITE" id="PS50088">
    <property type="entry name" value="ANK_REPEAT"/>
    <property type="match status" value="3"/>
</dbReference>
<feature type="region of interest" description="Disordered" evidence="4">
    <location>
        <begin position="382"/>
        <end position="416"/>
    </location>
</feature>
<keyword evidence="6" id="KW-1185">Reference proteome</keyword>
<dbReference type="Pfam" id="PF12796">
    <property type="entry name" value="Ank_2"/>
    <property type="match status" value="2"/>
</dbReference>
<dbReference type="EMBL" id="JBJQND010000004">
    <property type="protein sequence ID" value="KAL3880370.1"/>
    <property type="molecule type" value="Genomic_DNA"/>
</dbReference>
<evidence type="ECO:0000256" key="3">
    <source>
        <dbReference type="PROSITE-ProRule" id="PRU00023"/>
    </source>
</evidence>
<dbReference type="SUPFAM" id="SSF48403">
    <property type="entry name" value="Ankyrin repeat"/>
    <property type="match status" value="1"/>
</dbReference>
<evidence type="ECO:0000313" key="6">
    <source>
        <dbReference type="Proteomes" id="UP001634394"/>
    </source>
</evidence>
<dbReference type="SMART" id="SM00248">
    <property type="entry name" value="ANK"/>
    <property type="match status" value="5"/>
</dbReference>
<evidence type="ECO:0000256" key="4">
    <source>
        <dbReference type="SAM" id="MobiDB-lite"/>
    </source>
</evidence>
<reference evidence="5 6" key="1">
    <citation type="submission" date="2024-11" db="EMBL/GenBank/DDBJ databases">
        <title>Chromosome-level genome assembly of the freshwater bivalve Anodonta woodiana.</title>
        <authorList>
            <person name="Chen X."/>
        </authorList>
    </citation>
    <scope>NUCLEOTIDE SEQUENCE [LARGE SCALE GENOMIC DNA]</scope>
    <source>
        <strain evidence="5">MN2024</strain>
        <tissue evidence="5">Gills</tissue>
    </source>
</reference>
<dbReference type="PANTHER" id="PTHR24201">
    <property type="entry name" value="ANK_REP_REGION DOMAIN-CONTAINING PROTEIN"/>
    <property type="match status" value="1"/>
</dbReference>
<name>A0ABD3X2G2_SINWO</name>
<evidence type="ECO:0008006" key="7">
    <source>
        <dbReference type="Google" id="ProtNLM"/>
    </source>
</evidence>
<dbReference type="Gene3D" id="1.25.40.20">
    <property type="entry name" value="Ankyrin repeat-containing domain"/>
    <property type="match status" value="2"/>
</dbReference>
<sequence>MNHNSEFGNWTATSEQIFFNHFPLHRACRDGDYEALESLLTATGERDFYLEDIFYGWTPIHWAAYCGKLPCLMKLLEHNANCDVPTERLNQTPIHVAAYGGYGCCVKWLLHCGARINRQLCCLRKIVTILGSRVCGIPTSKFQQTPFHLSAQSGEPHCLQWLVQSGNCNINLQDYMGETPIHMAARKGSMECVSLLVLHGAKLCIRNLSGNTPSEVAGLAGHQECSNYLEKTLEMCRQENMARNCAAHPESSHSIISTDMSEINENAVRQCQYGNLLQQPFENNIIHENGKTQRSDSHTGPPKQYVSTDYQGSTTFVQNGVASMSNGVTPMLNGVTPMLNGVTPMLNGIVAENNNVLISHDCDIEMEAEGAPVGQKCNGMSSGIRNGSYENGVASGRMKRSREDADDGCIKRARSE</sequence>
<dbReference type="PROSITE" id="PS50297">
    <property type="entry name" value="ANK_REP_REGION"/>
    <property type="match status" value="3"/>
</dbReference>
<feature type="repeat" description="ANK" evidence="3">
    <location>
        <begin position="89"/>
        <end position="117"/>
    </location>
</feature>
<feature type="non-terminal residue" evidence="5">
    <location>
        <position position="416"/>
    </location>
</feature>
<evidence type="ECO:0000256" key="2">
    <source>
        <dbReference type="ARBA" id="ARBA00023043"/>
    </source>
</evidence>
<dbReference type="InterPro" id="IPR036770">
    <property type="entry name" value="Ankyrin_rpt-contain_sf"/>
</dbReference>
<proteinExistence type="predicted"/>
<feature type="repeat" description="ANK" evidence="3">
    <location>
        <begin position="55"/>
        <end position="87"/>
    </location>
</feature>